<proteinExistence type="predicted"/>
<dbReference type="PANTHER" id="PTHR35392:SF5">
    <property type="entry name" value="ZN(2)-C6 FUNGAL-TYPE DOMAIN-CONTAINING PROTEIN"/>
    <property type="match status" value="1"/>
</dbReference>
<feature type="compositionally biased region" description="Polar residues" evidence="2">
    <location>
        <begin position="853"/>
        <end position="862"/>
    </location>
</feature>
<evidence type="ECO:0000313" key="5">
    <source>
        <dbReference type="Proteomes" id="UP000566819"/>
    </source>
</evidence>
<feature type="compositionally biased region" description="Basic and acidic residues" evidence="2">
    <location>
        <begin position="863"/>
        <end position="872"/>
    </location>
</feature>
<dbReference type="GO" id="GO:0016491">
    <property type="term" value="F:oxidoreductase activity"/>
    <property type="evidence" value="ECO:0007669"/>
    <property type="project" value="UniProtKB-KW"/>
</dbReference>
<dbReference type="InterPro" id="IPR003819">
    <property type="entry name" value="TauD/TfdA-like"/>
</dbReference>
<dbReference type="EMBL" id="JAAMPI010000375">
    <property type="protein sequence ID" value="KAF4632132.1"/>
    <property type="molecule type" value="Genomic_DNA"/>
</dbReference>
<accession>A0A8H4RLC7</accession>
<reference evidence="4 5" key="1">
    <citation type="submission" date="2020-03" db="EMBL/GenBank/DDBJ databases">
        <title>Draft Genome Sequence of Cudoniella acicularis.</title>
        <authorList>
            <person name="Buettner E."/>
            <person name="Kellner H."/>
        </authorList>
    </citation>
    <scope>NUCLEOTIDE SEQUENCE [LARGE SCALE GENOMIC DNA]</scope>
    <source>
        <strain evidence="4 5">DSM 108380</strain>
    </source>
</reference>
<dbReference type="OrthoDB" id="272271at2759"/>
<evidence type="ECO:0000259" key="3">
    <source>
        <dbReference type="Pfam" id="PF02668"/>
    </source>
</evidence>
<comment type="caution">
    <text evidence="4">The sequence shown here is derived from an EMBL/GenBank/DDBJ whole genome shotgun (WGS) entry which is preliminary data.</text>
</comment>
<gene>
    <name evidence="4" type="ORF">G7Y89_g5995</name>
</gene>
<dbReference type="PANTHER" id="PTHR35392">
    <property type="entry name" value="ZN(II)2CYS6 TRANSCRIPTION FACTOR (EUROFUNG)-RELATED-RELATED"/>
    <property type="match status" value="1"/>
</dbReference>
<feature type="domain" description="TauD/TfdA-like" evidence="3">
    <location>
        <begin position="127"/>
        <end position="378"/>
    </location>
</feature>
<dbReference type="InterPro" id="IPR042098">
    <property type="entry name" value="TauD-like_sf"/>
</dbReference>
<dbReference type="SUPFAM" id="SSF51197">
    <property type="entry name" value="Clavaminate synthase-like"/>
    <property type="match status" value="1"/>
</dbReference>
<feature type="region of interest" description="Disordered" evidence="2">
    <location>
        <begin position="849"/>
        <end position="891"/>
    </location>
</feature>
<evidence type="ECO:0000256" key="1">
    <source>
        <dbReference type="ARBA" id="ARBA00023002"/>
    </source>
</evidence>
<name>A0A8H4RLC7_9HELO</name>
<dbReference type="Pfam" id="PF02668">
    <property type="entry name" value="TauD"/>
    <property type="match status" value="1"/>
</dbReference>
<organism evidence="4 5">
    <name type="scientific">Cudoniella acicularis</name>
    <dbReference type="NCBI Taxonomy" id="354080"/>
    <lineage>
        <taxon>Eukaryota</taxon>
        <taxon>Fungi</taxon>
        <taxon>Dikarya</taxon>
        <taxon>Ascomycota</taxon>
        <taxon>Pezizomycotina</taxon>
        <taxon>Leotiomycetes</taxon>
        <taxon>Helotiales</taxon>
        <taxon>Tricladiaceae</taxon>
        <taxon>Cudoniella</taxon>
    </lineage>
</organism>
<sequence length="1333" mass="150056">MPSKQLLASVNATTRPKFEKLGLQDDLDAAQHSPLYPSLERIGYVPNLELYQARLQSSTKRLQESGGKGKLPEGWQQVLQGPMVWSGSELEARKQWVYNLSHADISEIQSGLAHCKALKLHLSQVDKTTFPLPHLGHRLRNLSFEVHSGRGFFVLRGLNPTQFSREENVILYLGISSYVAEQRGRQSHDGSMISHITDAVLSDTPRSNRPSLFSNVAQPYHNDITPDILALYCLNSAMSGGKSCIASFWKIYNELAATRPDILRTLLENKWNTSGGYAFLKNHALLYNHDQKPILNFSRRTLTSNDKFPRNRQSLDFEPLTEAQAEAIDALHFTAEKHGLEINLLSGDMCFINNLALLHGRNAFEDSEESKRYFLRLWLRDPEKAWEIPDGLRKVHDLVFKPQPDIEDHWDIDPYSVPGHELKSSTNCGPLIVVFMQQNMQPQALLKSQIDARRKGIITYFFVSQRPGVALIRIHRTVKHGPQPQYGAPQYYSFEEYLDYSSSSGQSPRRHQISRFQFGQGLEVNPDPVAGFSTSAGDPEPRSILASNADFGNTNLSSRSFHSSEYLQHSQALLGRGAAPPRNEILRQRNDEQPPLEVPDNPLFRGDDLRLKTDRLLDIPILQNPGNGSLDLFLDGLLSAEEVYLARGELGCANPPRGNTGPFNKTSLESLWAGFLSSDTSHNISSDTWQLEPDSSNSLGNDLIQYTGCQDQTASVLNTPKSGEISEDLCHQWTENEFQVDRLDDSPGFCLENQSGATSTPLVIDVSPTADSALFQFCPMEVPQFTDSRSFRELTSTVSRRCSLTWHSVPYTTLHDREDLHSPHHTEGAIENENAASIQTIEVIEEDRRPSTLKWQHLSSTEPKPDEAIKDAKSRRKTGRRHGRLKPETAKNAQAMRHLRACLPCAILKIRCTPGDTCKRCSRLSSRSLGKRICTRAHLDDFTGVFFPAPFVSHLQPVAVANLSRELSLGFVGIDVQVEFTCGYGYLPMKLVVSEFVPKSHESARVPTITSNALDGVTSFEYQYPAPIAFRGTCADLVEMCRSHVSLVSRRVGKSSSLVSQSTNKISKLVLEAVRRYHRSICSSGNNSLLDKALMVHTMYYFMATTLTITERSSKTVSEQARKPTLLPYESNMISRLLNRQIKSAMHDLRQQLMRELLEDLEKELKTRNKAIWAPCFCTSLILCMCIEEAQIAMDAFAMHTRINGAEEDTPSSQTTIGSCRKLDDLLFSHLLELFHGIYKTYEPLKTQYEDSRAYNPIRDMSRRDATGGLDREAVDLVIEIRQIVAWHEREIEERAGRPSFSDEHNSLAQHMAFRKGNSGRLVSAFLRSFYAT</sequence>
<dbReference type="Gene3D" id="3.60.130.10">
    <property type="entry name" value="Clavaminate synthase-like"/>
    <property type="match status" value="1"/>
</dbReference>
<feature type="compositionally biased region" description="Basic residues" evidence="2">
    <location>
        <begin position="873"/>
        <end position="884"/>
    </location>
</feature>
<evidence type="ECO:0000313" key="4">
    <source>
        <dbReference type="EMBL" id="KAF4632132.1"/>
    </source>
</evidence>
<keyword evidence="1" id="KW-0560">Oxidoreductase</keyword>
<dbReference type="Proteomes" id="UP000566819">
    <property type="component" value="Unassembled WGS sequence"/>
</dbReference>
<keyword evidence="5" id="KW-1185">Reference proteome</keyword>
<evidence type="ECO:0000256" key="2">
    <source>
        <dbReference type="SAM" id="MobiDB-lite"/>
    </source>
</evidence>
<protein>
    <recommendedName>
        <fullName evidence="3">TauD/TfdA-like domain-containing protein</fullName>
    </recommendedName>
</protein>
<dbReference type="InterPro" id="IPR052973">
    <property type="entry name" value="Fungal_sec-metab_reg_TF"/>
</dbReference>